<evidence type="ECO:0000313" key="2">
    <source>
        <dbReference type="EMBL" id="ORZ08683.1"/>
    </source>
</evidence>
<evidence type="ECO:0000313" key="3">
    <source>
        <dbReference type="Proteomes" id="UP000193560"/>
    </source>
</evidence>
<protein>
    <submittedName>
        <fullName evidence="2">Uncharacterized protein</fullName>
    </submittedName>
</protein>
<reference evidence="2 3" key="1">
    <citation type="submission" date="2016-07" db="EMBL/GenBank/DDBJ databases">
        <title>Pervasive Adenine N6-methylation of Active Genes in Fungi.</title>
        <authorList>
            <consortium name="DOE Joint Genome Institute"/>
            <person name="Mondo S.J."/>
            <person name="Dannebaum R.O."/>
            <person name="Kuo R.C."/>
            <person name="Labutti K."/>
            <person name="Haridas S."/>
            <person name="Kuo A."/>
            <person name="Salamov A."/>
            <person name="Ahrendt S.R."/>
            <person name="Lipzen A."/>
            <person name="Sullivan W."/>
            <person name="Andreopoulos W.B."/>
            <person name="Clum A."/>
            <person name="Lindquist E."/>
            <person name="Daum C."/>
            <person name="Ramamoorthy G.K."/>
            <person name="Gryganskyi A."/>
            <person name="Culley D."/>
            <person name="Magnuson J.K."/>
            <person name="James T.Y."/>
            <person name="O'Malley M.A."/>
            <person name="Stajich J.E."/>
            <person name="Spatafora J.W."/>
            <person name="Visel A."/>
            <person name="Grigoriev I.V."/>
        </authorList>
    </citation>
    <scope>NUCLEOTIDE SEQUENCE [LARGE SCALE GENOMIC DNA]</scope>
    <source>
        <strain evidence="2 3">NRRL 1336</strain>
    </source>
</reference>
<evidence type="ECO:0000256" key="1">
    <source>
        <dbReference type="SAM" id="MobiDB-lite"/>
    </source>
</evidence>
<feature type="region of interest" description="Disordered" evidence="1">
    <location>
        <begin position="275"/>
        <end position="296"/>
    </location>
</feature>
<feature type="compositionally biased region" description="Low complexity" evidence="1">
    <location>
        <begin position="41"/>
        <end position="53"/>
    </location>
</feature>
<name>A0A1X2I3R1_9FUNG</name>
<feature type="compositionally biased region" description="Polar residues" evidence="1">
    <location>
        <begin position="459"/>
        <end position="475"/>
    </location>
</feature>
<feature type="region of interest" description="Disordered" evidence="1">
    <location>
        <begin position="322"/>
        <end position="358"/>
    </location>
</feature>
<dbReference type="OrthoDB" id="2338404at2759"/>
<feature type="compositionally biased region" description="Polar residues" evidence="1">
    <location>
        <begin position="275"/>
        <end position="287"/>
    </location>
</feature>
<feature type="compositionally biased region" description="Low complexity" evidence="1">
    <location>
        <begin position="339"/>
        <end position="358"/>
    </location>
</feature>
<dbReference type="EMBL" id="MCGE01000030">
    <property type="protein sequence ID" value="ORZ08683.1"/>
    <property type="molecule type" value="Genomic_DNA"/>
</dbReference>
<gene>
    <name evidence="2" type="ORF">BCR42DRAFT_141967</name>
</gene>
<feature type="region of interest" description="Disordered" evidence="1">
    <location>
        <begin position="459"/>
        <end position="481"/>
    </location>
</feature>
<feature type="compositionally biased region" description="Polar residues" evidence="1">
    <location>
        <begin position="64"/>
        <end position="79"/>
    </location>
</feature>
<dbReference type="Proteomes" id="UP000193560">
    <property type="component" value="Unassembled WGS sequence"/>
</dbReference>
<feature type="region of interest" description="Disordered" evidence="1">
    <location>
        <begin position="39"/>
        <end position="79"/>
    </location>
</feature>
<dbReference type="AlphaFoldDB" id="A0A1X2I3R1"/>
<accession>A0A1X2I3R1</accession>
<keyword evidence="3" id="KW-1185">Reference proteome</keyword>
<proteinExistence type="predicted"/>
<organism evidence="2 3">
    <name type="scientific">Absidia repens</name>
    <dbReference type="NCBI Taxonomy" id="90262"/>
    <lineage>
        <taxon>Eukaryota</taxon>
        <taxon>Fungi</taxon>
        <taxon>Fungi incertae sedis</taxon>
        <taxon>Mucoromycota</taxon>
        <taxon>Mucoromycotina</taxon>
        <taxon>Mucoromycetes</taxon>
        <taxon>Mucorales</taxon>
        <taxon>Cunninghamellaceae</taxon>
        <taxon>Absidia</taxon>
    </lineage>
</organism>
<comment type="caution">
    <text evidence="2">The sequence shown here is derived from an EMBL/GenBank/DDBJ whole genome shotgun (WGS) entry which is preliminary data.</text>
</comment>
<sequence>MRDTIHRLIQIFVHRIPLNQPFMLRNVTTNGYLSWRTNPKQHLQQQQQQQQHLATTNRAHDSGYDNSTSTQSATHNNNIDHQQIASTLFSTLSLDMMKTTNSFCIWNFSDNSVSPGASSSRQTPFSTKATPRKYVRCGSQLYLKPSMPSSINKDIILTRSTSASSATSSSSSVSTTDNPLQPRVWDLYVEKASRVRSVEFLEKYALAQEASSRHQWTVETPDLGLDMDDDFSTDGHLNVDIAIGRQKPILNQEIISLRQILYLCSVHSQISYSPSTQQRRSVNNASHSPPIVIPSPVPPGAAGVMAMLRKISSDNADDDFTFSHPSTSVARSHSKRKSNTTTAPINNTSSSSSSTLHLNSAASNNSAITLPYYNLHTYTVLPPPLVTASTVSVSLSPTLTYPSSLSASPSQHNFNPVLAKEHSLISGPEESYWVIELLPNGSGDPTDLGRDVGGMNTNSKSNSIVFDTPSLSNKPLDQDKQKHIGPAISHSFISNTTENWQHNTTGPMRLKMVMSSDTLRDDAMSAMTSSPTQHGSHSTMRRVQSYSSVHDAHYIHQQHQQQQQQYECQQHHVSLPGIDGQEDNNMGINRISTTREEFVQSQQPPLSPMVSSSSPLSPIPQQYTAAPNIQPYLRLYAAKQNNKTWSHFIKHSTLANLKRWLKTE</sequence>